<accession>A0A8H7AX79</accession>
<keyword evidence="2" id="KW-1185">Reference proteome</keyword>
<evidence type="ECO:0000313" key="2">
    <source>
        <dbReference type="Proteomes" id="UP000606974"/>
    </source>
</evidence>
<organism evidence="1 2">
    <name type="scientific">Endocarpon pusillum</name>
    <dbReference type="NCBI Taxonomy" id="364733"/>
    <lineage>
        <taxon>Eukaryota</taxon>
        <taxon>Fungi</taxon>
        <taxon>Dikarya</taxon>
        <taxon>Ascomycota</taxon>
        <taxon>Pezizomycotina</taxon>
        <taxon>Eurotiomycetes</taxon>
        <taxon>Chaetothyriomycetidae</taxon>
        <taxon>Verrucariales</taxon>
        <taxon>Verrucariaceae</taxon>
        <taxon>Endocarpon</taxon>
    </lineage>
</organism>
<name>A0A8H7AX79_9EURO</name>
<gene>
    <name evidence="1" type="ORF">GJ744_000332</name>
</gene>
<comment type="caution">
    <text evidence="1">The sequence shown here is derived from an EMBL/GenBank/DDBJ whole genome shotgun (WGS) entry which is preliminary data.</text>
</comment>
<sequence length="78" mass="8959">MPSTSYLASRTWGWTQRIVPAALSPCFSRRITSKSHVYSLLCDLEAVIGERSNMKRTLLAERIYNHHRDQSVTAHQEV</sequence>
<dbReference type="AlphaFoldDB" id="A0A8H7AX79"/>
<dbReference type="Proteomes" id="UP000606974">
    <property type="component" value="Unassembled WGS sequence"/>
</dbReference>
<dbReference type="EMBL" id="JAACFV010000010">
    <property type="protein sequence ID" value="KAF7512765.1"/>
    <property type="molecule type" value="Genomic_DNA"/>
</dbReference>
<reference evidence="1" key="1">
    <citation type="submission" date="2020-02" db="EMBL/GenBank/DDBJ databases">
        <authorList>
            <person name="Palmer J.M."/>
        </authorList>
    </citation>
    <scope>NUCLEOTIDE SEQUENCE</scope>
    <source>
        <strain evidence="1">EPUS1.4</strain>
        <tissue evidence="1">Thallus</tissue>
    </source>
</reference>
<protein>
    <submittedName>
        <fullName evidence="1">Uncharacterized protein</fullName>
    </submittedName>
</protein>
<evidence type="ECO:0000313" key="1">
    <source>
        <dbReference type="EMBL" id="KAF7512765.1"/>
    </source>
</evidence>
<proteinExistence type="predicted"/>